<dbReference type="Proteomes" id="UP000063699">
    <property type="component" value="Chromosome"/>
</dbReference>
<dbReference type="KEGG" id="kphy:AOZ06_36350"/>
<dbReference type="EMBL" id="CP012752">
    <property type="protein sequence ID" value="ALG11618.1"/>
    <property type="molecule type" value="Genomic_DNA"/>
</dbReference>
<keyword evidence="2" id="KW-1185">Reference proteome</keyword>
<dbReference type="STRING" id="860235.AOZ06_36350"/>
<evidence type="ECO:0000313" key="2">
    <source>
        <dbReference type="Proteomes" id="UP000063699"/>
    </source>
</evidence>
<sequence length="65" mass="6736">MVSRLRQDSAVRSSCSANASSALLMLTIARVAGRLGVLRGAGLAERDTAYAVFMVSTVSSTAPPH</sequence>
<dbReference type="AlphaFoldDB" id="A0A0N9I633"/>
<protein>
    <submittedName>
        <fullName evidence="1">Uncharacterized protein</fullName>
    </submittedName>
</protein>
<proteinExistence type="predicted"/>
<accession>A0A0N9I633</accession>
<name>A0A0N9I633_9PSEU</name>
<gene>
    <name evidence="1" type="ORF">AOZ06_36350</name>
</gene>
<organism evidence="1 2">
    <name type="scientific">Kibdelosporangium phytohabitans</name>
    <dbReference type="NCBI Taxonomy" id="860235"/>
    <lineage>
        <taxon>Bacteria</taxon>
        <taxon>Bacillati</taxon>
        <taxon>Actinomycetota</taxon>
        <taxon>Actinomycetes</taxon>
        <taxon>Pseudonocardiales</taxon>
        <taxon>Pseudonocardiaceae</taxon>
        <taxon>Kibdelosporangium</taxon>
    </lineage>
</organism>
<reference evidence="1 2" key="1">
    <citation type="submission" date="2015-07" db="EMBL/GenBank/DDBJ databases">
        <title>Genome sequencing of Kibdelosporangium phytohabitans.</title>
        <authorList>
            <person name="Qin S."/>
            <person name="Xing K."/>
        </authorList>
    </citation>
    <scope>NUCLEOTIDE SEQUENCE [LARGE SCALE GENOMIC DNA]</scope>
    <source>
        <strain evidence="1 2">KLBMP1111</strain>
    </source>
</reference>
<evidence type="ECO:0000313" key="1">
    <source>
        <dbReference type="EMBL" id="ALG11618.1"/>
    </source>
</evidence>